<organism evidence="5 7">
    <name type="scientific">Araneus ventricosus</name>
    <name type="common">Orbweaver spider</name>
    <name type="synonym">Epeira ventricosa</name>
    <dbReference type="NCBI Taxonomy" id="182803"/>
    <lineage>
        <taxon>Eukaryota</taxon>
        <taxon>Metazoa</taxon>
        <taxon>Ecdysozoa</taxon>
        <taxon>Arthropoda</taxon>
        <taxon>Chelicerata</taxon>
        <taxon>Arachnida</taxon>
        <taxon>Araneae</taxon>
        <taxon>Araneomorphae</taxon>
        <taxon>Entelegynae</taxon>
        <taxon>Araneoidea</taxon>
        <taxon>Araneidae</taxon>
        <taxon>Araneus</taxon>
    </lineage>
</organism>
<dbReference type="EMBL" id="BGPR01169825">
    <property type="protein sequence ID" value="GBM26848.1"/>
    <property type="molecule type" value="Genomic_DNA"/>
</dbReference>
<dbReference type="SMART" id="SM00297">
    <property type="entry name" value="BROMO"/>
    <property type="match status" value="1"/>
</dbReference>
<feature type="compositionally biased region" description="Low complexity" evidence="3">
    <location>
        <begin position="96"/>
        <end position="111"/>
    </location>
</feature>
<dbReference type="PROSITE" id="PS50014">
    <property type="entry name" value="BROMODOMAIN_2"/>
    <property type="match status" value="1"/>
</dbReference>
<evidence type="ECO:0000256" key="2">
    <source>
        <dbReference type="PROSITE-ProRule" id="PRU00035"/>
    </source>
</evidence>
<dbReference type="Pfam" id="PF00439">
    <property type="entry name" value="Bromodomain"/>
    <property type="match status" value="1"/>
</dbReference>
<feature type="domain" description="Bromo" evidence="4">
    <location>
        <begin position="1"/>
        <end position="57"/>
    </location>
</feature>
<dbReference type="GO" id="GO:0005634">
    <property type="term" value="C:nucleus"/>
    <property type="evidence" value="ECO:0007669"/>
    <property type="project" value="TreeGrafter"/>
</dbReference>
<dbReference type="GO" id="GO:0006338">
    <property type="term" value="P:chromatin remodeling"/>
    <property type="evidence" value="ECO:0007669"/>
    <property type="project" value="TreeGrafter"/>
</dbReference>
<evidence type="ECO:0000256" key="1">
    <source>
        <dbReference type="ARBA" id="ARBA00023117"/>
    </source>
</evidence>
<dbReference type="InterPro" id="IPR050935">
    <property type="entry name" value="Bromo_chromatin_reader"/>
</dbReference>
<sequence>MHHLHENNQVIKHPMDLITIKKKLYNHEYKKPEEFASDVRLIFTNCYKYNPSDHEAILMAKKFQDSFEMRYFNIPDESPDDNVNANSEKTEDSTESESYGLSSDSSSYGGSEDSEKKRKRGRKFLKNSWKRIGTKRKRGEREKKAMKANKSKLIIYLHLNHQRQQHLLLLNKNQPEQQTYR</sequence>
<evidence type="ECO:0000313" key="6">
    <source>
        <dbReference type="EMBL" id="GBM26848.1"/>
    </source>
</evidence>
<dbReference type="GO" id="GO:0000785">
    <property type="term" value="C:chromatin"/>
    <property type="evidence" value="ECO:0007669"/>
    <property type="project" value="TreeGrafter"/>
</dbReference>
<feature type="region of interest" description="Disordered" evidence="3">
    <location>
        <begin position="74"/>
        <end position="145"/>
    </location>
</feature>
<reference evidence="5 7" key="1">
    <citation type="journal article" date="2019" name="Sci. Rep.">
        <title>Orb-weaving spider Araneus ventricosus genome elucidates the spidroin gene catalogue.</title>
        <authorList>
            <person name="Kono N."/>
            <person name="Nakamura H."/>
            <person name="Ohtoshi R."/>
            <person name="Moran D.A.P."/>
            <person name="Shinohara A."/>
            <person name="Yoshida Y."/>
            <person name="Fujiwara M."/>
            <person name="Mori M."/>
            <person name="Tomita M."/>
            <person name="Arakawa K."/>
        </authorList>
    </citation>
    <scope>NUCLEOTIDE SEQUENCE [LARGE SCALE GENOMIC DNA]</scope>
</reference>
<keyword evidence="7" id="KW-1185">Reference proteome</keyword>
<dbReference type="InterPro" id="IPR036427">
    <property type="entry name" value="Bromodomain-like_sf"/>
</dbReference>
<dbReference type="AlphaFoldDB" id="A0A4Y2EEP9"/>
<comment type="caution">
    <text evidence="5">The sequence shown here is derived from an EMBL/GenBank/DDBJ whole genome shotgun (WGS) entry which is preliminary data.</text>
</comment>
<dbReference type="PANTHER" id="PTHR22880">
    <property type="entry name" value="FALZ-RELATED BROMODOMAIN-CONTAINING PROTEINS"/>
    <property type="match status" value="1"/>
</dbReference>
<feature type="compositionally biased region" description="Basic residues" evidence="3">
    <location>
        <begin position="117"/>
        <end position="138"/>
    </location>
</feature>
<evidence type="ECO:0000313" key="7">
    <source>
        <dbReference type="Proteomes" id="UP000499080"/>
    </source>
</evidence>
<dbReference type="OrthoDB" id="784962at2759"/>
<dbReference type="PRINTS" id="PR00503">
    <property type="entry name" value="BROMODOMAIN"/>
</dbReference>
<name>A0A4Y2EEP9_ARAVE</name>
<dbReference type="Gene3D" id="1.20.920.10">
    <property type="entry name" value="Bromodomain-like"/>
    <property type="match status" value="1"/>
</dbReference>
<dbReference type="PANTHER" id="PTHR22880:SF225">
    <property type="entry name" value="BROMODOMAIN-CONTAINING PROTEIN BET-1-RELATED"/>
    <property type="match status" value="1"/>
</dbReference>
<keyword evidence="1 2" id="KW-0103">Bromodomain</keyword>
<dbReference type="InterPro" id="IPR001487">
    <property type="entry name" value="Bromodomain"/>
</dbReference>
<evidence type="ECO:0000259" key="4">
    <source>
        <dbReference type="PROSITE" id="PS50014"/>
    </source>
</evidence>
<dbReference type="SUPFAM" id="SSF47370">
    <property type="entry name" value="Bromodomain"/>
    <property type="match status" value="1"/>
</dbReference>
<dbReference type="EMBL" id="BGPR01169793">
    <property type="protein sequence ID" value="GBM26749.1"/>
    <property type="molecule type" value="Genomic_DNA"/>
</dbReference>
<gene>
    <name evidence="5" type="primary">brd4-b_1</name>
    <name evidence="6" type="synonym">brd4-b_0</name>
    <name evidence="6" type="ORF">AVEN_205870_1</name>
    <name evidence="5" type="ORF">AVEN_62104_1</name>
</gene>
<dbReference type="Proteomes" id="UP000499080">
    <property type="component" value="Unassembled WGS sequence"/>
</dbReference>
<protein>
    <submittedName>
        <fullName evidence="5">Bromodomain-containing protein 4B</fullName>
    </submittedName>
</protein>
<evidence type="ECO:0000256" key="3">
    <source>
        <dbReference type="SAM" id="MobiDB-lite"/>
    </source>
</evidence>
<evidence type="ECO:0000313" key="5">
    <source>
        <dbReference type="EMBL" id="GBM26749.1"/>
    </source>
</evidence>
<dbReference type="GO" id="GO:0006355">
    <property type="term" value="P:regulation of DNA-templated transcription"/>
    <property type="evidence" value="ECO:0007669"/>
    <property type="project" value="TreeGrafter"/>
</dbReference>
<proteinExistence type="predicted"/>
<accession>A0A4Y2EEP9</accession>